<evidence type="ECO:0000256" key="4">
    <source>
        <dbReference type="ARBA" id="ARBA00022801"/>
    </source>
</evidence>
<feature type="domain" description="RING-type" evidence="9">
    <location>
        <begin position="1293"/>
        <end position="1333"/>
    </location>
</feature>
<dbReference type="InterPro" id="IPR052583">
    <property type="entry name" value="ATP-helicase/E3_Ub-Ligase"/>
</dbReference>
<comment type="caution">
    <text evidence="11">The sequence shown here is derived from an EMBL/GenBank/DDBJ whole genome shotgun (WGS) entry which is preliminary data.</text>
</comment>
<name>A0A8H5FX06_9AGAR</name>
<dbReference type="SMART" id="SM00184">
    <property type="entry name" value="RING"/>
    <property type="match status" value="1"/>
</dbReference>
<evidence type="ECO:0000313" key="11">
    <source>
        <dbReference type="EMBL" id="KAF5351852.1"/>
    </source>
</evidence>
<proteinExistence type="predicted"/>
<dbReference type="GO" id="GO:0061630">
    <property type="term" value="F:ubiquitin protein ligase activity"/>
    <property type="evidence" value="ECO:0007669"/>
    <property type="project" value="TreeGrafter"/>
</dbReference>
<dbReference type="PROSITE" id="PS50089">
    <property type="entry name" value="ZF_RING_2"/>
    <property type="match status" value="1"/>
</dbReference>
<dbReference type="InterPro" id="IPR013083">
    <property type="entry name" value="Znf_RING/FYVE/PHD"/>
</dbReference>
<evidence type="ECO:0000256" key="1">
    <source>
        <dbReference type="ARBA" id="ARBA00022723"/>
    </source>
</evidence>
<feature type="region of interest" description="Disordered" evidence="8">
    <location>
        <begin position="1615"/>
        <end position="1648"/>
    </location>
</feature>
<dbReference type="InterPro" id="IPR049730">
    <property type="entry name" value="SNF2/RAD54-like_C"/>
</dbReference>
<dbReference type="Pfam" id="PF00097">
    <property type="entry name" value="zf-C3HC4"/>
    <property type="match status" value="1"/>
</dbReference>
<dbReference type="GO" id="GO:0006974">
    <property type="term" value="P:DNA damage response"/>
    <property type="evidence" value="ECO:0007669"/>
    <property type="project" value="TreeGrafter"/>
</dbReference>
<evidence type="ECO:0000259" key="10">
    <source>
        <dbReference type="PROSITE" id="PS51192"/>
    </source>
</evidence>
<dbReference type="GO" id="GO:0016787">
    <property type="term" value="F:hydrolase activity"/>
    <property type="evidence" value="ECO:0007669"/>
    <property type="project" value="UniProtKB-KW"/>
</dbReference>
<accession>A0A8H5FX06</accession>
<dbReference type="PANTHER" id="PTHR45865">
    <property type="entry name" value="E3 UBIQUITIN-PROTEIN LIGASE SHPRH FAMILY MEMBER"/>
    <property type="match status" value="1"/>
</dbReference>
<dbReference type="InterPro" id="IPR001841">
    <property type="entry name" value="Znf_RING"/>
</dbReference>
<evidence type="ECO:0000256" key="8">
    <source>
        <dbReference type="SAM" id="MobiDB-lite"/>
    </source>
</evidence>
<feature type="region of interest" description="Disordered" evidence="8">
    <location>
        <begin position="859"/>
        <end position="906"/>
    </location>
</feature>
<keyword evidence="12" id="KW-1185">Reference proteome</keyword>
<dbReference type="InterPro" id="IPR027417">
    <property type="entry name" value="P-loop_NTPase"/>
</dbReference>
<protein>
    <submittedName>
        <fullName evidence="11">Uncharacterized protein</fullName>
    </submittedName>
</protein>
<dbReference type="PROSITE" id="PS00518">
    <property type="entry name" value="ZF_RING_1"/>
    <property type="match status" value="1"/>
</dbReference>
<dbReference type="GO" id="GO:0000209">
    <property type="term" value="P:protein polyubiquitination"/>
    <property type="evidence" value="ECO:0007669"/>
    <property type="project" value="TreeGrafter"/>
</dbReference>
<dbReference type="GO" id="GO:0005634">
    <property type="term" value="C:nucleus"/>
    <property type="evidence" value="ECO:0007669"/>
    <property type="project" value="TreeGrafter"/>
</dbReference>
<evidence type="ECO:0000313" key="12">
    <source>
        <dbReference type="Proteomes" id="UP000559027"/>
    </source>
</evidence>
<dbReference type="PROSITE" id="PS51192">
    <property type="entry name" value="HELICASE_ATP_BIND_1"/>
    <property type="match status" value="1"/>
</dbReference>
<keyword evidence="2" id="KW-0547">Nucleotide-binding</keyword>
<dbReference type="InterPro" id="IPR017907">
    <property type="entry name" value="Znf_RING_CS"/>
</dbReference>
<dbReference type="InterPro" id="IPR038718">
    <property type="entry name" value="SNF2-like_sf"/>
</dbReference>
<dbReference type="InterPro" id="IPR000330">
    <property type="entry name" value="SNF2_N"/>
</dbReference>
<keyword evidence="3 7" id="KW-0863">Zinc-finger</keyword>
<feature type="region of interest" description="Disordered" evidence="8">
    <location>
        <begin position="54"/>
        <end position="87"/>
    </location>
</feature>
<reference evidence="11 12" key="1">
    <citation type="journal article" date="2020" name="ISME J.">
        <title>Uncovering the hidden diversity of litter-decomposition mechanisms in mushroom-forming fungi.</title>
        <authorList>
            <person name="Floudas D."/>
            <person name="Bentzer J."/>
            <person name="Ahren D."/>
            <person name="Johansson T."/>
            <person name="Persson P."/>
            <person name="Tunlid A."/>
        </authorList>
    </citation>
    <scope>NUCLEOTIDE SEQUENCE [LARGE SCALE GENOMIC DNA]</scope>
    <source>
        <strain evidence="11 12">CBS 146.42</strain>
    </source>
</reference>
<dbReference type="Gene3D" id="3.40.50.10810">
    <property type="entry name" value="Tandem AAA-ATPase domain"/>
    <property type="match status" value="2"/>
</dbReference>
<dbReference type="CDD" id="cd18793">
    <property type="entry name" value="SF2_C_SNF"/>
    <property type="match status" value="1"/>
</dbReference>
<keyword evidence="6" id="KW-0067">ATP-binding</keyword>
<dbReference type="GO" id="GO:0005524">
    <property type="term" value="F:ATP binding"/>
    <property type="evidence" value="ECO:0007669"/>
    <property type="project" value="InterPro"/>
</dbReference>
<feature type="region of interest" description="Disordered" evidence="8">
    <location>
        <begin position="1347"/>
        <end position="1370"/>
    </location>
</feature>
<dbReference type="InterPro" id="IPR018957">
    <property type="entry name" value="Znf_C3HC4_RING-type"/>
</dbReference>
<dbReference type="SUPFAM" id="SSF57850">
    <property type="entry name" value="RING/U-box"/>
    <property type="match status" value="1"/>
</dbReference>
<evidence type="ECO:0000256" key="6">
    <source>
        <dbReference type="ARBA" id="ARBA00022840"/>
    </source>
</evidence>
<sequence>MRITCSQHTTPALLSASNIWPHFRNRRDFHPLLKLQVLFDQILRKVSPEVVAAGSLKKGKKRAGSPLPLGQAPKKRKGTPNGEVSNNDLKSQASISLDLEPFLQHSNGGMLPVWRHRFTLRYIDGSNETFSPEFRKVLSSLHNSLIETTTVDVGQCRILDLQGKLVAVWNEGQPDFHDDWLLLPLSKHEEDYFAILKSSYELQQRCKTDIEAEMKIILFPEGSSDRDELPFEVQIDIAVSIAHPSDFNLLDRRLPKKRVNTIREHQQRLCHFLYGRPSNQDAHISHNIDIPYFYSILTSAPQAPSQLADAATQPDALLPTLLPFQRRSVAWLLSREGKEVTPDGNIVSKTDDDYSFWETVQEGNNAFAYNRLAKMISTEKFATERSFGGILAEEPGLGKTLETLALILLNPAPADRTPAMIRWDPEARLDVKAVKTTLIVTPTSLAGQWVDEINAHAPSLKVLIYEGWSKVTVPILNTPEEKERVRKLLKEKKQKTSGPSGKVKKRKPLKTNARANKGKGKAKANDDDDFMEGTESTEMVVDEAEEEGEILDWCKYVQGFDIVVTTYAVLRSDFNVARAAIKRPRREDVSYPNVERPRSPLVTVEWMRVVMDEVQMVGGGKTEDMVSLIPRLASFAVSGTPARSHVSDLNHVLKFLRVDSVVGGPRLWNELLQPHNAGEFAAFFQKYSIRTVKADVKGELTIPQQTRYVVGIELGPIEREVYDQMLQNMLNELGLDAHGVAASAGWQVDATYLRSSLRRLRALCTHPQVGQLQRQGDKPIRPGALKTMEEVLEDLKDKNWRSTIDDAKTKAQGLCVLAQYQQQTQDPNRYHKALQTLQDAERDINQLIEELQAAIRQHHERGNTLRTVGDSEGQEDLDEGSNTGDKGKGREISPSDEDVPNTAAGEEYATKRRALQQRLREARLVLHRVKFLQGDVCHVLGGQYSFSETQSYGLAEEIRRELLKGAEEEASRMMVFLSADGIRTGQDGISAADLMIETPYLTEGCKSANSLNLRAEADRIIDGILNEQSVLLWEWRTHIIQLLSQKINPGEGEADGQEYQRTLENQGQAEVYLQLYAALLADRREALLHERTLLALHDVREKKLRQTAAATKAAAALEELTASKNHGLEIPNDVILQPEDEVTHAELSLQRKAILKKLGNKAVRTVASDLHGVAASYRNDKDPEKIWAKNASNQLRRLITEQESLHEKLDADLMLMRKVFNQRIVYFRQLQEISDSVIQAEWEGSIETAIRDEITKHRALDMKIRAGRSKQRYLANLVQNKGKMDEGDEEDTCTLCKCEFVRGFITQCAHIFCEGCMQAWMAKKDGRTCPMCRVEIDPTALQRFTVGANPSSESKPGLRTKLNGTEPTPQSRREITYNTLHPEVLEAIHQVEALGDFGSKIQTLVKHLLYLQVNDPGSKSIVFSAWADSLHIVQAALLHNGIRSLRIDQSSKGDGAAKIFRKDPNVSVLLLHGDTGTIDSERENAGLNLTCASRVFLLESVVHHGFELQAIARIDRLGQTRPTEVYCYYAENTVERNILDLAARQGLSLYTKENAAGTLNVSNFELDNSQKVIDSPAKKTQKGDFIFQIDDMLAILFPHMYEEVEYLVPEEANGSQMESDMGGLLTGSQQSSARPRHINAVAGPSRLG</sequence>
<dbReference type="SMART" id="SM00487">
    <property type="entry name" value="DEXDc"/>
    <property type="match status" value="1"/>
</dbReference>
<evidence type="ECO:0000256" key="7">
    <source>
        <dbReference type="PROSITE-ProRule" id="PRU00175"/>
    </source>
</evidence>
<evidence type="ECO:0000256" key="2">
    <source>
        <dbReference type="ARBA" id="ARBA00022741"/>
    </source>
</evidence>
<dbReference type="InterPro" id="IPR059033">
    <property type="entry name" value="C144_05_dom"/>
</dbReference>
<dbReference type="PANTHER" id="PTHR45865:SF1">
    <property type="entry name" value="E3 UBIQUITIN-PROTEIN LIGASE SHPRH"/>
    <property type="match status" value="1"/>
</dbReference>
<gene>
    <name evidence="11" type="ORF">D9756_007728</name>
</gene>
<dbReference type="SUPFAM" id="SSF52540">
    <property type="entry name" value="P-loop containing nucleoside triphosphate hydrolases"/>
    <property type="match status" value="2"/>
</dbReference>
<evidence type="ECO:0000256" key="3">
    <source>
        <dbReference type="ARBA" id="ARBA00022771"/>
    </source>
</evidence>
<keyword evidence="4" id="KW-0378">Hydrolase</keyword>
<dbReference type="Pfam" id="PF26021">
    <property type="entry name" value="Ferritin_C144_05"/>
    <property type="match status" value="1"/>
</dbReference>
<evidence type="ECO:0000259" key="9">
    <source>
        <dbReference type="PROSITE" id="PS50089"/>
    </source>
</evidence>
<dbReference type="Pfam" id="PF00176">
    <property type="entry name" value="SNF2-rel_dom"/>
    <property type="match status" value="1"/>
</dbReference>
<dbReference type="Gene3D" id="3.30.40.10">
    <property type="entry name" value="Zinc/RING finger domain, C3HC4 (zinc finger)"/>
    <property type="match status" value="1"/>
</dbReference>
<dbReference type="Gene3D" id="3.40.50.300">
    <property type="entry name" value="P-loop containing nucleotide triphosphate hydrolases"/>
    <property type="match status" value="2"/>
</dbReference>
<dbReference type="InterPro" id="IPR014001">
    <property type="entry name" value="Helicase_ATP-bd"/>
</dbReference>
<feature type="region of interest" description="Disordered" evidence="8">
    <location>
        <begin position="489"/>
        <end position="533"/>
    </location>
</feature>
<dbReference type="EMBL" id="JAACJO010000012">
    <property type="protein sequence ID" value="KAF5351852.1"/>
    <property type="molecule type" value="Genomic_DNA"/>
</dbReference>
<feature type="domain" description="Helicase ATP-binding" evidence="10">
    <location>
        <begin position="380"/>
        <end position="659"/>
    </location>
</feature>
<keyword evidence="1" id="KW-0479">Metal-binding</keyword>
<dbReference type="GO" id="GO:0008270">
    <property type="term" value="F:zinc ion binding"/>
    <property type="evidence" value="ECO:0007669"/>
    <property type="project" value="UniProtKB-KW"/>
</dbReference>
<evidence type="ECO:0000256" key="5">
    <source>
        <dbReference type="ARBA" id="ARBA00022833"/>
    </source>
</evidence>
<organism evidence="11 12">
    <name type="scientific">Leucocoprinus leucothites</name>
    <dbReference type="NCBI Taxonomy" id="201217"/>
    <lineage>
        <taxon>Eukaryota</taxon>
        <taxon>Fungi</taxon>
        <taxon>Dikarya</taxon>
        <taxon>Basidiomycota</taxon>
        <taxon>Agaricomycotina</taxon>
        <taxon>Agaricomycetes</taxon>
        <taxon>Agaricomycetidae</taxon>
        <taxon>Agaricales</taxon>
        <taxon>Agaricineae</taxon>
        <taxon>Agaricaceae</taxon>
        <taxon>Leucocoprinus</taxon>
    </lineage>
</organism>
<dbReference type="Proteomes" id="UP000559027">
    <property type="component" value="Unassembled WGS sequence"/>
</dbReference>
<dbReference type="OrthoDB" id="5330228at2759"/>
<keyword evidence="5" id="KW-0862">Zinc</keyword>